<evidence type="ECO:0000256" key="1">
    <source>
        <dbReference type="ARBA" id="ARBA00004442"/>
    </source>
</evidence>
<dbReference type="OrthoDB" id="697229at2"/>
<dbReference type="InterPro" id="IPR033985">
    <property type="entry name" value="SusD-like_N"/>
</dbReference>
<dbReference type="AlphaFoldDB" id="A0A1M5ISL4"/>
<organism evidence="9 10">
    <name type="scientific">Pedobacter caeni</name>
    <dbReference type="NCBI Taxonomy" id="288992"/>
    <lineage>
        <taxon>Bacteria</taxon>
        <taxon>Pseudomonadati</taxon>
        <taxon>Bacteroidota</taxon>
        <taxon>Sphingobacteriia</taxon>
        <taxon>Sphingobacteriales</taxon>
        <taxon>Sphingobacteriaceae</taxon>
        <taxon>Pedobacter</taxon>
    </lineage>
</organism>
<feature type="domain" description="RagB/SusD" evidence="7">
    <location>
        <begin position="313"/>
        <end position="422"/>
    </location>
</feature>
<evidence type="ECO:0000256" key="6">
    <source>
        <dbReference type="SAM" id="SignalP"/>
    </source>
</evidence>
<dbReference type="InterPro" id="IPR012944">
    <property type="entry name" value="SusD_RagB_dom"/>
</dbReference>
<feature type="signal peptide" evidence="6">
    <location>
        <begin position="1"/>
        <end position="22"/>
    </location>
</feature>
<feature type="chain" id="PRO_5012996917" evidence="6">
    <location>
        <begin position="23"/>
        <end position="442"/>
    </location>
</feature>
<dbReference type="Gene3D" id="1.25.40.390">
    <property type="match status" value="1"/>
</dbReference>
<evidence type="ECO:0000256" key="3">
    <source>
        <dbReference type="ARBA" id="ARBA00022729"/>
    </source>
</evidence>
<name>A0A1M5ISL4_9SPHI</name>
<dbReference type="Pfam" id="PF07980">
    <property type="entry name" value="SusD_RagB"/>
    <property type="match status" value="1"/>
</dbReference>
<keyword evidence="10" id="KW-1185">Reference proteome</keyword>
<evidence type="ECO:0000256" key="4">
    <source>
        <dbReference type="ARBA" id="ARBA00023136"/>
    </source>
</evidence>
<dbReference type="GO" id="GO:0009279">
    <property type="term" value="C:cell outer membrane"/>
    <property type="evidence" value="ECO:0007669"/>
    <property type="project" value="UniProtKB-SubCell"/>
</dbReference>
<gene>
    <name evidence="9" type="ORF">SAMN04488522_10547</name>
</gene>
<comment type="similarity">
    <text evidence="2">Belongs to the SusD family.</text>
</comment>
<dbReference type="InterPro" id="IPR011990">
    <property type="entry name" value="TPR-like_helical_dom_sf"/>
</dbReference>
<dbReference type="RefSeq" id="WP_073234212.1">
    <property type="nucleotide sequence ID" value="NZ_FQUQ01000005.1"/>
</dbReference>
<evidence type="ECO:0000259" key="8">
    <source>
        <dbReference type="Pfam" id="PF14322"/>
    </source>
</evidence>
<proteinExistence type="inferred from homology"/>
<dbReference type="Proteomes" id="UP000184287">
    <property type="component" value="Unassembled WGS sequence"/>
</dbReference>
<keyword evidence="5" id="KW-0998">Cell outer membrane</keyword>
<comment type="subcellular location">
    <subcellularLocation>
        <location evidence="1">Cell outer membrane</location>
    </subcellularLocation>
</comment>
<evidence type="ECO:0000256" key="5">
    <source>
        <dbReference type="ARBA" id="ARBA00023237"/>
    </source>
</evidence>
<reference evidence="10" key="1">
    <citation type="submission" date="2016-11" db="EMBL/GenBank/DDBJ databases">
        <authorList>
            <person name="Varghese N."/>
            <person name="Submissions S."/>
        </authorList>
    </citation>
    <scope>NUCLEOTIDE SEQUENCE [LARGE SCALE GENOMIC DNA]</scope>
    <source>
        <strain evidence="10">DSM 16990</strain>
    </source>
</reference>
<dbReference type="PROSITE" id="PS51257">
    <property type="entry name" value="PROKAR_LIPOPROTEIN"/>
    <property type="match status" value="1"/>
</dbReference>
<evidence type="ECO:0000313" key="9">
    <source>
        <dbReference type="EMBL" id="SHG31261.1"/>
    </source>
</evidence>
<protein>
    <submittedName>
        <fullName evidence="9">SusD family protein</fullName>
    </submittedName>
</protein>
<keyword evidence="3 6" id="KW-0732">Signal</keyword>
<sequence length="442" mass="49548">MKKILKLSVALFLVFSVSSCKKYLDIEPVGKVIPNTVEDFRALLNSGYAGFAEHKSLLALRTDELLPNEDEEGTAAYRDIYKWNDATPDAVSNAFPYIAFYKSIFYANSVIADVEAKAGKTPETAQLKGEAYLLRAYNNFELLNLYAKSYDKNSASTDRGVPLALTVNLEQNFKPATVGEVYSQIFADLEEGQKLLNVINFDAGKNYRFTKRAALAFSARVYEFRGEWANALKASQDALALGNQLEDLNAGAGVLLPNQYTSKENIMSMEDTFNSDLTKISFISAHLIGIYDQINDKRFALYFSKSGSRFKGKKGASNEFKISFRNGELYLIQAEAALQTDNLPLALQSLMALKAKRLTPVYFATEQSRISGLDKAGLLQEILNERERELALEGHRWYDLKRYGQPEIKHTVGGVTYTLQKNDPRYVIRFPQEAISANPNLQ</sequence>
<evidence type="ECO:0000313" key="10">
    <source>
        <dbReference type="Proteomes" id="UP000184287"/>
    </source>
</evidence>
<evidence type="ECO:0000256" key="2">
    <source>
        <dbReference type="ARBA" id="ARBA00006275"/>
    </source>
</evidence>
<dbReference type="EMBL" id="FQUQ01000005">
    <property type="protein sequence ID" value="SHG31261.1"/>
    <property type="molecule type" value="Genomic_DNA"/>
</dbReference>
<keyword evidence="4" id="KW-0472">Membrane</keyword>
<evidence type="ECO:0000259" key="7">
    <source>
        <dbReference type="Pfam" id="PF07980"/>
    </source>
</evidence>
<dbReference type="Pfam" id="PF14322">
    <property type="entry name" value="SusD-like_3"/>
    <property type="match status" value="1"/>
</dbReference>
<dbReference type="SUPFAM" id="SSF48452">
    <property type="entry name" value="TPR-like"/>
    <property type="match status" value="1"/>
</dbReference>
<accession>A0A1M5ISL4</accession>
<dbReference type="STRING" id="288992.SAMN04488522_10547"/>
<feature type="domain" description="SusD-like N-terminal" evidence="8">
    <location>
        <begin position="22"/>
        <end position="222"/>
    </location>
</feature>
<dbReference type="CDD" id="cd08977">
    <property type="entry name" value="SusD"/>
    <property type="match status" value="1"/>
</dbReference>